<keyword evidence="3" id="KW-0647">Proteasome</keyword>
<protein>
    <submittedName>
        <fullName evidence="3">Proteasome-associated ATPase</fullName>
    </submittedName>
</protein>
<reference evidence="3 4" key="1">
    <citation type="submission" date="2024-03" db="EMBL/GenBank/DDBJ databases">
        <title>The Acrasis kona genome and developmental transcriptomes reveal deep origins of eukaryotic multicellular pathways.</title>
        <authorList>
            <person name="Sheikh S."/>
            <person name="Fu C.-J."/>
            <person name="Brown M.W."/>
            <person name="Baldauf S.L."/>
        </authorList>
    </citation>
    <scope>NUCLEOTIDE SEQUENCE [LARGE SCALE GENOMIC DNA]</scope>
    <source>
        <strain evidence="3 4">ATCC MYA-3509</strain>
    </source>
</reference>
<accession>A0AAW2ZKZ4</accession>
<sequence length="90" mass="10937">MNIRRDRTARNQQIKEEDSYADTLENQEKIFRQTVKQRAENLRRLEKRLQEAGKQIDHFVEKNQDLTERIRQIDTDIELENNTVIEQKII</sequence>
<dbReference type="Proteomes" id="UP001431209">
    <property type="component" value="Unassembled WGS sequence"/>
</dbReference>
<keyword evidence="4" id="KW-1185">Reference proteome</keyword>
<gene>
    <name evidence="3" type="ORF">AKO1_010681</name>
</gene>
<dbReference type="GO" id="GO:0000502">
    <property type="term" value="C:proteasome complex"/>
    <property type="evidence" value="ECO:0007669"/>
    <property type="project" value="UniProtKB-KW"/>
</dbReference>
<evidence type="ECO:0000256" key="2">
    <source>
        <dbReference type="SAM" id="MobiDB-lite"/>
    </source>
</evidence>
<proteinExistence type="predicted"/>
<evidence type="ECO:0000313" key="4">
    <source>
        <dbReference type="Proteomes" id="UP001431209"/>
    </source>
</evidence>
<evidence type="ECO:0000313" key="3">
    <source>
        <dbReference type="EMBL" id="KAL0489396.1"/>
    </source>
</evidence>
<keyword evidence="1" id="KW-0175">Coiled coil</keyword>
<feature type="region of interest" description="Disordered" evidence="2">
    <location>
        <begin position="1"/>
        <end position="20"/>
    </location>
</feature>
<comment type="caution">
    <text evidence="3">The sequence shown here is derived from an EMBL/GenBank/DDBJ whole genome shotgun (WGS) entry which is preliminary data.</text>
</comment>
<organism evidence="3 4">
    <name type="scientific">Acrasis kona</name>
    <dbReference type="NCBI Taxonomy" id="1008807"/>
    <lineage>
        <taxon>Eukaryota</taxon>
        <taxon>Discoba</taxon>
        <taxon>Heterolobosea</taxon>
        <taxon>Tetramitia</taxon>
        <taxon>Eutetramitia</taxon>
        <taxon>Acrasidae</taxon>
        <taxon>Acrasis</taxon>
    </lineage>
</organism>
<feature type="compositionally biased region" description="Basic and acidic residues" evidence="2">
    <location>
        <begin position="1"/>
        <end position="18"/>
    </location>
</feature>
<feature type="coiled-coil region" evidence="1">
    <location>
        <begin position="32"/>
        <end position="83"/>
    </location>
</feature>
<dbReference type="EMBL" id="JAOPGA020001554">
    <property type="protein sequence ID" value="KAL0489396.1"/>
    <property type="molecule type" value="Genomic_DNA"/>
</dbReference>
<name>A0AAW2ZKZ4_9EUKA</name>
<evidence type="ECO:0000256" key="1">
    <source>
        <dbReference type="SAM" id="Coils"/>
    </source>
</evidence>
<dbReference type="AlphaFoldDB" id="A0AAW2ZKZ4"/>